<dbReference type="EMBL" id="KN716243">
    <property type="protein sequence ID" value="KJH49173.1"/>
    <property type="molecule type" value="Genomic_DNA"/>
</dbReference>
<evidence type="ECO:0000313" key="2">
    <source>
        <dbReference type="Proteomes" id="UP000053766"/>
    </source>
</evidence>
<reference evidence="1 2" key="1">
    <citation type="submission" date="2013-11" db="EMBL/GenBank/DDBJ databases">
        <title>Draft genome of the bovine lungworm Dictyocaulus viviparus.</title>
        <authorList>
            <person name="Mitreva M."/>
        </authorList>
    </citation>
    <scope>NUCLEOTIDE SEQUENCE [LARGE SCALE GENOMIC DNA]</scope>
    <source>
        <strain evidence="1 2">HannoverDv2000</strain>
    </source>
</reference>
<reference evidence="2" key="2">
    <citation type="journal article" date="2016" name="Sci. Rep.">
        <title>Dictyocaulus viviparus genome, variome and transcriptome elucidate lungworm biology and support future intervention.</title>
        <authorList>
            <person name="McNulty S.N."/>
            <person name="Strube C."/>
            <person name="Rosa B.A."/>
            <person name="Martin J.C."/>
            <person name="Tyagi R."/>
            <person name="Choi Y.J."/>
            <person name="Wang Q."/>
            <person name="Hallsworth Pepin K."/>
            <person name="Zhang X."/>
            <person name="Ozersky P."/>
            <person name="Wilson R.K."/>
            <person name="Sternberg P.W."/>
            <person name="Gasser R.B."/>
            <person name="Mitreva M."/>
        </authorList>
    </citation>
    <scope>NUCLEOTIDE SEQUENCE [LARGE SCALE GENOMIC DNA]</scope>
    <source>
        <strain evidence="2">HannoverDv2000</strain>
    </source>
</reference>
<dbReference type="STRING" id="29172.A0A0D8XX10"/>
<keyword evidence="2" id="KW-1185">Reference proteome</keyword>
<dbReference type="AlphaFoldDB" id="A0A0D8XX10"/>
<name>A0A0D8XX10_DICVI</name>
<proteinExistence type="predicted"/>
<dbReference type="InterPro" id="IPR017850">
    <property type="entry name" value="Alkaline_phosphatase_core_sf"/>
</dbReference>
<dbReference type="Pfam" id="PF02995">
    <property type="entry name" value="DUF229"/>
    <property type="match status" value="2"/>
</dbReference>
<dbReference type="PANTHER" id="PTHR10974:SF75">
    <property type="entry name" value="SULFATASE DOMAIN-CONTAINING PROTEIN"/>
    <property type="match status" value="1"/>
</dbReference>
<organism evidence="1 2">
    <name type="scientific">Dictyocaulus viviparus</name>
    <name type="common">Bovine lungworm</name>
    <dbReference type="NCBI Taxonomy" id="29172"/>
    <lineage>
        <taxon>Eukaryota</taxon>
        <taxon>Metazoa</taxon>
        <taxon>Ecdysozoa</taxon>
        <taxon>Nematoda</taxon>
        <taxon>Chromadorea</taxon>
        <taxon>Rhabditida</taxon>
        <taxon>Rhabditina</taxon>
        <taxon>Rhabditomorpha</taxon>
        <taxon>Strongyloidea</taxon>
        <taxon>Metastrongylidae</taxon>
        <taxon>Dictyocaulus</taxon>
    </lineage>
</organism>
<gene>
    <name evidence="1" type="ORF">DICVIV_04674</name>
</gene>
<sequence>MRSEGDNHQGRKVNINEKLSAISFSTTTTTKLTPEKNPDVHIIVIDSVASSQIIRALPQTVNFLLHGMNAVQFRKFNKIGSNSRPNALALFFGKSTENVVRSPMNLPNLNADLDFEQICERYLDNETYIPIEYRDAGYKTLGAEDCWITILDHPVCHGMKQKVVHHSYRTFRSRSTEDSELKKIHYHGVCHSPKFSYSWLVEIAHDNTRNLYRADSDLYEFLVKNRMALNNSFIFLLGDHGPRLGKEAETAHGNREQNNPFLYVVVPEYLRKKQIYKQLRQNSEQLVTPHDLHSTLKDILYFQPTSSFTDTSFMKYDSNPYGSSLLRKFEHGVRRTCKTLPIPFQHCICQFKTDTVSDLNLTRTLGEFAAQRLAGRLEMRGVSSVCEDIALGKVISVEKYQSCINKSTNTTTYSNYEVVFEVAPPANGRFQILVRIDRDRLQIDEEQPFIRLSVYGKNGQCMKGDALRPLCTCRKNLDKNL</sequence>
<evidence type="ECO:0008006" key="3">
    <source>
        <dbReference type="Google" id="ProtNLM"/>
    </source>
</evidence>
<dbReference type="GO" id="GO:0005615">
    <property type="term" value="C:extracellular space"/>
    <property type="evidence" value="ECO:0007669"/>
    <property type="project" value="TreeGrafter"/>
</dbReference>
<dbReference type="InterPro" id="IPR004245">
    <property type="entry name" value="DUF229"/>
</dbReference>
<dbReference type="PANTHER" id="PTHR10974">
    <property type="entry name" value="FI08016P-RELATED"/>
    <property type="match status" value="1"/>
</dbReference>
<protein>
    <recommendedName>
        <fullName evidence="3">Arylsulfatase</fullName>
    </recommendedName>
</protein>
<evidence type="ECO:0000313" key="1">
    <source>
        <dbReference type="EMBL" id="KJH49173.1"/>
    </source>
</evidence>
<dbReference type="OrthoDB" id="5865359at2759"/>
<accession>A0A0D8XX10</accession>
<dbReference type="CDD" id="cd16021">
    <property type="entry name" value="ALP_like"/>
    <property type="match status" value="1"/>
</dbReference>
<dbReference type="Gene3D" id="3.40.720.10">
    <property type="entry name" value="Alkaline Phosphatase, subunit A"/>
    <property type="match status" value="1"/>
</dbReference>
<dbReference type="Proteomes" id="UP000053766">
    <property type="component" value="Unassembled WGS sequence"/>
</dbReference>